<dbReference type="SUPFAM" id="SSF57798">
    <property type="entry name" value="Casein kinase II beta subunit"/>
    <property type="match status" value="1"/>
</dbReference>
<comment type="subunit">
    <text evidence="5">Tetramer of two alpha and two beta subunits.</text>
</comment>
<dbReference type="InterPro" id="IPR000704">
    <property type="entry name" value="Casein_kinase_II_reg-sub"/>
</dbReference>
<evidence type="ECO:0000256" key="3">
    <source>
        <dbReference type="ARBA" id="ARBA00045844"/>
    </source>
</evidence>
<dbReference type="PANTHER" id="PTHR11740">
    <property type="entry name" value="CASEIN KINASE II SUBUNIT BETA"/>
    <property type="match status" value="1"/>
</dbReference>
<proteinExistence type="inferred from homology"/>
<evidence type="ECO:0000256" key="5">
    <source>
        <dbReference type="RuleBase" id="RU361268"/>
    </source>
</evidence>
<evidence type="ECO:0000313" key="7">
    <source>
        <dbReference type="Proteomes" id="UP000694417"/>
    </source>
</evidence>
<evidence type="ECO:0000256" key="1">
    <source>
        <dbReference type="ARBA" id="ARBA00006941"/>
    </source>
</evidence>
<evidence type="ECO:0000256" key="4">
    <source>
        <dbReference type="ARBA" id="ARBA00046517"/>
    </source>
</evidence>
<dbReference type="PRINTS" id="PR00472">
    <property type="entry name" value="CASNKINASEII"/>
</dbReference>
<dbReference type="Ensembl" id="ENSUPAT00010021962.1">
    <property type="protein sequence ID" value="ENSUPAP00010019298.1"/>
    <property type="gene ID" value="ENSUPAG00010015292.1"/>
</dbReference>
<name>A0A8D2KJX9_UROPR</name>
<evidence type="ECO:0000313" key="6">
    <source>
        <dbReference type="Ensembl" id="ENSUPAP00010019298.1"/>
    </source>
</evidence>
<sequence>MISSEEVSWISWFCGLHGNELFCEVHEDYIQDKFNLTGLNEQVLCPGSTVSRSIRWLTSCNSKPPATSRAQSR</sequence>
<protein>
    <recommendedName>
        <fullName evidence="2 5">Casein kinase II subunit beta</fullName>
        <shortName evidence="5">CK II beta</shortName>
    </recommendedName>
</protein>
<dbReference type="Pfam" id="PF01214">
    <property type="entry name" value="CK_II_beta"/>
    <property type="match status" value="1"/>
</dbReference>
<comment type="similarity">
    <text evidence="1 5">Belongs to the casein kinase 2 subunit beta family.</text>
</comment>
<dbReference type="GeneTree" id="ENSGT00960000188501"/>
<comment type="subunit">
    <text evidence="4">Casein kinase II/CK2 is a tetramer composed of an alpha subunit, an alpha' subunit and two beta subunits. The beta subunit dimerization is mediated by zinc ions. Interacts with DYNLT2. Interacts with CD163. Also a component of a CK2-SPT16-SSRP1 complex composed of SSRP1, SUPT16H, CSNK2A1, CSNK2A2 and CSNK2B, the complex associating following UV irradiation. Interacts with MUSK; mediates phosphorylation of MUSK by CK2. Interacts with FGF1; this interaction is increased in the presence of FIBP, suggesting a possible cooperative interaction between CSNKB and FIBP in binding to FGF1. Interacts (via KSSR motif) with ARK2N. Interacts with JUN and ARK2N; mediates the interaction between ARK2N and JUN.</text>
</comment>
<dbReference type="Gene3D" id="1.10.1820.10">
    <property type="entry name" value="protein kinase ck2 holoenzyme, chain C, domain 1"/>
    <property type="match status" value="1"/>
</dbReference>
<dbReference type="SMART" id="SM01085">
    <property type="entry name" value="CK_II_beta"/>
    <property type="match status" value="1"/>
</dbReference>
<evidence type="ECO:0000256" key="2">
    <source>
        <dbReference type="ARBA" id="ARBA00017775"/>
    </source>
</evidence>
<dbReference type="InterPro" id="IPR035991">
    <property type="entry name" value="Casein_kinase_II_beta-like"/>
</dbReference>
<dbReference type="AlphaFoldDB" id="A0A8D2KJX9"/>
<dbReference type="Proteomes" id="UP000694417">
    <property type="component" value="Unplaced"/>
</dbReference>
<dbReference type="PANTHER" id="PTHR11740:SF0">
    <property type="entry name" value="CASEIN KINASE II SUBUNIT BETA"/>
    <property type="match status" value="1"/>
</dbReference>
<keyword evidence="7" id="KW-1185">Reference proteome</keyword>
<comment type="function">
    <text evidence="3 5">Regulatory subunit of casein kinase II/CK2. As part of the kinase complex regulates the basal catalytic activity of the alpha subunit a constitutively active serine/threonine-protein kinase that phosphorylates a large number of substrates containing acidic residues C-terminal to the phosphorylated serine or threonine. Participates in Wnt signaling.</text>
</comment>
<reference evidence="6" key="2">
    <citation type="submission" date="2025-09" db="UniProtKB">
        <authorList>
            <consortium name="Ensembl"/>
        </authorList>
    </citation>
    <scope>IDENTIFICATION</scope>
</reference>
<dbReference type="GO" id="GO:0005737">
    <property type="term" value="C:cytoplasm"/>
    <property type="evidence" value="ECO:0007669"/>
    <property type="project" value="TreeGrafter"/>
</dbReference>
<reference evidence="6" key="1">
    <citation type="submission" date="2025-08" db="UniProtKB">
        <authorList>
            <consortium name="Ensembl"/>
        </authorList>
    </citation>
    <scope>IDENTIFICATION</scope>
</reference>
<organism evidence="6 7">
    <name type="scientific">Urocitellus parryii</name>
    <name type="common">Arctic ground squirrel</name>
    <name type="synonym">Spermophilus parryii</name>
    <dbReference type="NCBI Taxonomy" id="9999"/>
    <lineage>
        <taxon>Eukaryota</taxon>
        <taxon>Metazoa</taxon>
        <taxon>Chordata</taxon>
        <taxon>Craniata</taxon>
        <taxon>Vertebrata</taxon>
        <taxon>Euteleostomi</taxon>
        <taxon>Mammalia</taxon>
        <taxon>Eutheria</taxon>
        <taxon>Euarchontoglires</taxon>
        <taxon>Glires</taxon>
        <taxon>Rodentia</taxon>
        <taxon>Sciuromorpha</taxon>
        <taxon>Sciuridae</taxon>
        <taxon>Xerinae</taxon>
        <taxon>Marmotini</taxon>
        <taxon>Urocitellus</taxon>
    </lineage>
</organism>
<dbReference type="GO" id="GO:0019887">
    <property type="term" value="F:protein kinase regulator activity"/>
    <property type="evidence" value="ECO:0007669"/>
    <property type="project" value="InterPro"/>
</dbReference>
<dbReference type="InterPro" id="IPR016149">
    <property type="entry name" value="Casein_kin_II_reg-sub_N"/>
</dbReference>
<accession>A0A8D2KJX9</accession>
<dbReference type="GO" id="GO:0005956">
    <property type="term" value="C:protein kinase CK2 complex"/>
    <property type="evidence" value="ECO:0007669"/>
    <property type="project" value="UniProtKB-UniRule"/>
</dbReference>